<comment type="caution">
    <text evidence="1">The sequence shown here is derived from an EMBL/GenBank/DDBJ whole genome shotgun (WGS) entry which is preliminary data.</text>
</comment>
<gene>
    <name evidence="1" type="ORF">PLEPLA_LOCUS4131</name>
</gene>
<name>A0A9N7Y356_PLEPL</name>
<accession>A0A9N7Y356</accession>
<protein>
    <submittedName>
        <fullName evidence="1">Uncharacterized protein</fullName>
    </submittedName>
</protein>
<organism evidence="1 2">
    <name type="scientific">Pleuronectes platessa</name>
    <name type="common">European plaice</name>
    <dbReference type="NCBI Taxonomy" id="8262"/>
    <lineage>
        <taxon>Eukaryota</taxon>
        <taxon>Metazoa</taxon>
        <taxon>Chordata</taxon>
        <taxon>Craniata</taxon>
        <taxon>Vertebrata</taxon>
        <taxon>Euteleostomi</taxon>
        <taxon>Actinopterygii</taxon>
        <taxon>Neopterygii</taxon>
        <taxon>Teleostei</taxon>
        <taxon>Neoteleostei</taxon>
        <taxon>Acanthomorphata</taxon>
        <taxon>Carangaria</taxon>
        <taxon>Pleuronectiformes</taxon>
        <taxon>Pleuronectoidei</taxon>
        <taxon>Pleuronectidae</taxon>
        <taxon>Pleuronectes</taxon>
    </lineage>
</organism>
<dbReference type="AlphaFoldDB" id="A0A9N7Y356"/>
<sequence>MIAGCWGFFTAQAVPHSLLLDSSRLRSVGPPRSFTPRPVCEESCVFIPPSFHPPSSVLLLPCLPPTPSGGAGGSLPWQLALSCAGYSRVGLALGSASQMLPWGKQKHLSSAQPVTEAGGSLPFCPLAFYALVPGWHIYAGSEKGCRLQQTPMESSLHQVIQRWS</sequence>
<dbReference type="Proteomes" id="UP001153269">
    <property type="component" value="Unassembled WGS sequence"/>
</dbReference>
<reference evidence="1" key="1">
    <citation type="submission" date="2020-03" db="EMBL/GenBank/DDBJ databases">
        <authorList>
            <person name="Weist P."/>
        </authorList>
    </citation>
    <scope>NUCLEOTIDE SEQUENCE</scope>
</reference>
<evidence type="ECO:0000313" key="2">
    <source>
        <dbReference type="Proteomes" id="UP001153269"/>
    </source>
</evidence>
<proteinExistence type="predicted"/>
<keyword evidence="2" id="KW-1185">Reference proteome</keyword>
<evidence type="ECO:0000313" key="1">
    <source>
        <dbReference type="EMBL" id="CAB1416340.1"/>
    </source>
</evidence>
<dbReference type="EMBL" id="CADEAL010000202">
    <property type="protein sequence ID" value="CAB1416340.1"/>
    <property type="molecule type" value="Genomic_DNA"/>
</dbReference>